<evidence type="ECO:0000313" key="3">
    <source>
        <dbReference type="Proteomes" id="UP000314294"/>
    </source>
</evidence>
<dbReference type="EMBL" id="SRLO01000007">
    <property type="protein sequence ID" value="TNN88047.1"/>
    <property type="molecule type" value="Genomic_DNA"/>
</dbReference>
<dbReference type="Proteomes" id="UP000314294">
    <property type="component" value="Unassembled WGS sequence"/>
</dbReference>
<name>A0A4Z2JDJ4_9TELE</name>
<evidence type="ECO:0000256" key="1">
    <source>
        <dbReference type="SAM" id="MobiDB-lite"/>
    </source>
</evidence>
<organism evidence="2 3">
    <name type="scientific">Liparis tanakae</name>
    <name type="common">Tanaka's snailfish</name>
    <dbReference type="NCBI Taxonomy" id="230148"/>
    <lineage>
        <taxon>Eukaryota</taxon>
        <taxon>Metazoa</taxon>
        <taxon>Chordata</taxon>
        <taxon>Craniata</taxon>
        <taxon>Vertebrata</taxon>
        <taxon>Euteleostomi</taxon>
        <taxon>Actinopterygii</taxon>
        <taxon>Neopterygii</taxon>
        <taxon>Teleostei</taxon>
        <taxon>Neoteleostei</taxon>
        <taxon>Acanthomorphata</taxon>
        <taxon>Eupercaria</taxon>
        <taxon>Perciformes</taxon>
        <taxon>Cottioidei</taxon>
        <taxon>Cottales</taxon>
        <taxon>Liparidae</taxon>
        <taxon>Liparis</taxon>
    </lineage>
</organism>
<comment type="caution">
    <text evidence="2">The sequence shown here is derived from an EMBL/GenBank/DDBJ whole genome shotgun (WGS) entry which is preliminary data.</text>
</comment>
<proteinExistence type="predicted"/>
<protein>
    <submittedName>
        <fullName evidence="2">Uncharacterized protein</fullName>
    </submittedName>
</protein>
<gene>
    <name evidence="2" type="ORF">EYF80_001628</name>
</gene>
<sequence length="137" mass="14323">MAVLHLGQDEGVAAAALLHAVLLALGAGRGGQQVSQVGEGQGQLAAHVRGEGTGGRGRESLPLAAPRGESAVHTSVRRKKRGEEGLSWRVARCRMLAEVDHVIYHSPPLIILYIGPLGTFHGGSINSDGGVKAKRRQ</sequence>
<evidence type="ECO:0000313" key="2">
    <source>
        <dbReference type="EMBL" id="TNN88047.1"/>
    </source>
</evidence>
<accession>A0A4Z2JDJ4</accession>
<keyword evidence="3" id="KW-1185">Reference proteome</keyword>
<reference evidence="2 3" key="1">
    <citation type="submission" date="2019-03" db="EMBL/GenBank/DDBJ databases">
        <title>First draft genome of Liparis tanakae, snailfish: a comprehensive survey of snailfish specific genes.</title>
        <authorList>
            <person name="Kim W."/>
            <person name="Song I."/>
            <person name="Jeong J.-H."/>
            <person name="Kim D."/>
            <person name="Kim S."/>
            <person name="Ryu S."/>
            <person name="Song J.Y."/>
            <person name="Lee S.K."/>
        </authorList>
    </citation>
    <scope>NUCLEOTIDE SEQUENCE [LARGE SCALE GENOMIC DNA]</scope>
    <source>
        <tissue evidence="2">Muscle</tissue>
    </source>
</reference>
<dbReference type="AlphaFoldDB" id="A0A4Z2JDJ4"/>
<feature type="region of interest" description="Disordered" evidence="1">
    <location>
        <begin position="49"/>
        <end position="77"/>
    </location>
</feature>